<reference evidence="1 2" key="1">
    <citation type="submission" date="2019-12" db="EMBL/GenBank/DDBJ databases">
        <authorList>
            <person name="Zhao J."/>
        </authorList>
    </citation>
    <scope>NUCLEOTIDE SEQUENCE [LARGE SCALE GENOMIC DNA]</scope>
    <source>
        <strain evidence="1 2">S-15</strain>
    </source>
</reference>
<evidence type="ECO:0000313" key="1">
    <source>
        <dbReference type="EMBL" id="NBG65682.1"/>
    </source>
</evidence>
<gene>
    <name evidence="1" type="ORF">GQN54_06105</name>
</gene>
<dbReference type="Pfam" id="PF10604">
    <property type="entry name" value="Polyketide_cyc2"/>
    <property type="match status" value="1"/>
</dbReference>
<protein>
    <submittedName>
        <fullName evidence="1">SRPBCC domain-containing protein</fullName>
    </submittedName>
</protein>
<keyword evidence="2" id="KW-1185">Reference proteome</keyword>
<dbReference type="EMBL" id="WWNE01000005">
    <property type="protein sequence ID" value="NBG65682.1"/>
    <property type="molecule type" value="Genomic_DNA"/>
</dbReference>
<organism evidence="1 2">
    <name type="scientific">Acidiluteibacter ferrifornacis</name>
    <dbReference type="NCBI Taxonomy" id="2692424"/>
    <lineage>
        <taxon>Bacteria</taxon>
        <taxon>Pseudomonadati</taxon>
        <taxon>Bacteroidota</taxon>
        <taxon>Flavobacteriia</taxon>
        <taxon>Flavobacteriales</taxon>
        <taxon>Cryomorphaceae</taxon>
        <taxon>Acidiluteibacter</taxon>
    </lineage>
</organism>
<dbReference type="Gene3D" id="3.30.530.20">
    <property type="match status" value="1"/>
</dbReference>
<dbReference type="InterPro" id="IPR019587">
    <property type="entry name" value="Polyketide_cyclase/dehydratase"/>
</dbReference>
<evidence type="ECO:0000313" key="2">
    <source>
        <dbReference type="Proteomes" id="UP000470771"/>
    </source>
</evidence>
<dbReference type="RefSeq" id="WP_160632627.1">
    <property type="nucleotide sequence ID" value="NZ_WWNE01000005.1"/>
</dbReference>
<dbReference type="CDD" id="cd07822">
    <property type="entry name" value="SRPBCC_4"/>
    <property type="match status" value="1"/>
</dbReference>
<dbReference type="Proteomes" id="UP000470771">
    <property type="component" value="Unassembled WGS sequence"/>
</dbReference>
<accession>A0A6N9NIM1</accession>
<dbReference type="PANTHER" id="PTHR36166:SF1">
    <property type="entry name" value="SRPBCC DOMAIN-CONTAINING PROTEIN"/>
    <property type="match status" value="1"/>
</dbReference>
<name>A0A6N9NIM1_9FLAO</name>
<dbReference type="SUPFAM" id="SSF55961">
    <property type="entry name" value="Bet v1-like"/>
    <property type="match status" value="1"/>
</dbReference>
<dbReference type="AlphaFoldDB" id="A0A6N9NIM1"/>
<dbReference type="InterPro" id="IPR023393">
    <property type="entry name" value="START-like_dom_sf"/>
</dbReference>
<sequence>MKPSFEIKTEIIINSTPELIWEVLMDWKQYSEWNPFILNISQHPKTNNHLVVNVQGMKFEPEIIHNQAPTVFEWKGKLFVSGLFDGNHRFELIKISEQQTKLVHSERFSGWLVPLLKEQLIVQTKPGFVVMNNALKSRVEKL</sequence>
<comment type="caution">
    <text evidence="1">The sequence shown here is derived from an EMBL/GenBank/DDBJ whole genome shotgun (WGS) entry which is preliminary data.</text>
</comment>
<dbReference type="PANTHER" id="PTHR36166">
    <property type="entry name" value="CHROMOSOME 9, WHOLE GENOME SHOTGUN SEQUENCE"/>
    <property type="match status" value="1"/>
</dbReference>
<proteinExistence type="predicted"/>